<feature type="binding site" evidence="1">
    <location>
        <begin position="122"/>
        <end position="126"/>
    </location>
    <ligand>
        <name>NADP(+)</name>
        <dbReference type="ChEBI" id="CHEBI:58349"/>
    </ligand>
</feature>
<dbReference type="InterPro" id="IPR006151">
    <property type="entry name" value="Shikm_DH/Glu-tRNA_Rdtase"/>
</dbReference>
<keyword evidence="1 4" id="KW-0560">Oxidoreductase</keyword>
<dbReference type="SUPFAM" id="SSF53223">
    <property type="entry name" value="Aminoacid dehydrogenase-like, N-terminal domain"/>
    <property type="match status" value="1"/>
</dbReference>
<dbReference type="GO" id="GO:0004764">
    <property type="term" value="F:shikimate 3-dehydrogenase (NADP+) activity"/>
    <property type="evidence" value="ECO:0007669"/>
    <property type="project" value="UniProtKB-UniRule"/>
</dbReference>
<keyword evidence="1" id="KW-0057">Aromatic amino acid biosynthesis</keyword>
<dbReference type="eggNOG" id="arCOG01033">
    <property type="taxonomic scope" value="Archaea"/>
</dbReference>
<comment type="similarity">
    <text evidence="1">Belongs to the shikimate dehydrogenase family.</text>
</comment>
<dbReference type="GO" id="GO:0050661">
    <property type="term" value="F:NADP binding"/>
    <property type="evidence" value="ECO:0007669"/>
    <property type="project" value="TreeGrafter"/>
</dbReference>
<dbReference type="PANTHER" id="PTHR21089:SF1">
    <property type="entry name" value="BIFUNCTIONAL 3-DEHYDROQUINATE DEHYDRATASE_SHIKIMATE DEHYDROGENASE, CHLOROPLASTIC"/>
    <property type="match status" value="1"/>
</dbReference>
<dbReference type="GO" id="GO:0008652">
    <property type="term" value="P:amino acid biosynthetic process"/>
    <property type="evidence" value="ECO:0007669"/>
    <property type="project" value="UniProtKB-KW"/>
</dbReference>
<comment type="caution">
    <text evidence="1">Lacks conserved residue(s) required for the propagation of feature annotation.</text>
</comment>
<keyword evidence="5" id="KW-1185">Reference proteome</keyword>
<dbReference type="SUPFAM" id="SSF51735">
    <property type="entry name" value="NAD(P)-binding Rossmann-fold domains"/>
    <property type="match status" value="1"/>
</dbReference>
<dbReference type="InterPro" id="IPR046346">
    <property type="entry name" value="Aminoacid_DH-like_N_sf"/>
</dbReference>
<dbReference type="EC" id="1.1.1.25" evidence="1"/>
<sequence length="271" mass="28242">MIRLALFGSGVGSSLSPAIYTGFARGRGLRLEYRVYEAGPGGLAPALEAAGDLHGFNVTKPLKREALRLAARLDQHARAIGAVNTMVAGEEGWEGFNTDWRGFLDSLRLYTASPPDKALVIGAGGAGRAAAYALATWGAGRVLIASRTGATARKAAEDLGGLGAEVEAVSPGGLEAAASEAEVVVNATPLGWDGVSTPITRGFREGCIAVDMVYRPLTTPFLRLAAASGCTPVDGLWMLVLQARENIAIWLGAEADPMELRMHALEALSRG</sequence>
<feature type="binding site" evidence="1">
    <location>
        <position position="99"/>
    </location>
    <ligand>
        <name>shikimate</name>
        <dbReference type="ChEBI" id="CHEBI:36208"/>
    </ligand>
</feature>
<gene>
    <name evidence="1 4" type="primary">aroE</name>
    <name evidence="4" type="ORF">ACAM_0434</name>
</gene>
<feature type="domain" description="Quinate/shikimate 5-dehydrogenase/glutamyl-tRNA reductase" evidence="2">
    <location>
        <begin position="116"/>
        <end position="188"/>
    </location>
</feature>
<comment type="catalytic activity">
    <reaction evidence="1">
        <text>shikimate + NADP(+) = 3-dehydroshikimate + NADPH + H(+)</text>
        <dbReference type="Rhea" id="RHEA:17737"/>
        <dbReference type="ChEBI" id="CHEBI:15378"/>
        <dbReference type="ChEBI" id="CHEBI:16630"/>
        <dbReference type="ChEBI" id="CHEBI:36208"/>
        <dbReference type="ChEBI" id="CHEBI:57783"/>
        <dbReference type="ChEBI" id="CHEBI:58349"/>
        <dbReference type="EC" id="1.1.1.25"/>
    </reaction>
</comment>
<feature type="domain" description="Shikimate dehydrogenase substrate binding N-terminal" evidence="3">
    <location>
        <begin position="6"/>
        <end position="85"/>
    </location>
</feature>
<dbReference type="HAMAP" id="MF_00222">
    <property type="entry name" value="Shikimate_DH_AroE"/>
    <property type="match status" value="1"/>
</dbReference>
<dbReference type="Pfam" id="PF08501">
    <property type="entry name" value="Shikimate_dh_N"/>
    <property type="match status" value="1"/>
</dbReference>
<evidence type="ECO:0000313" key="4">
    <source>
        <dbReference type="EMBL" id="BAN89903.1"/>
    </source>
</evidence>
<dbReference type="GO" id="GO:0009073">
    <property type="term" value="P:aromatic amino acid family biosynthetic process"/>
    <property type="evidence" value="ECO:0007669"/>
    <property type="project" value="UniProtKB-KW"/>
</dbReference>
<dbReference type="Pfam" id="PF01488">
    <property type="entry name" value="Shikimate_DH"/>
    <property type="match status" value="1"/>
</dbReference>
<dbReference type="InterPro" id="IPR013708">
    <property type="entry name" value="Shikimate_DH-bd_N"/>
</dbReference>
<dbReference type="GO" id="GO:0009423">
    <property type="term" value="P:chorismate biosynthetic process"/>
    <property type="evidence" value="ECO:0007669"/>
    <property type="project" value="UniProtKB-UniRule"/>
</dbReference>
<accession>U3TD53</accession>
<feature type="binding site" evidence="1">
    <location>
        <begin position="14"/>
        <end position="16"/>
    </location>
    <ligand>
        <name>shikimate</name>
        <dbReference type="ChEBI" id="CHEBI:36208"/>
    </ligand>
</feature>
<dbReference type="CDD" id="cd01065">
    <property type="entry name" value="NAD_bind_Shikimate_DH"/>
    <property type="match status" value="1"/>
</dbReference>
<dbReference type="InterPro" id="IPR022893">
    <property type="entry name" value="Shikimate_DH_fam"/>
</dbReference>
<dbReference type="RefSeq" id="WP_022541179.1">
    <property type="nucleotide sequence ID" value="NC_022521.1"/>
</dbReference>
<organism evidence="4 5">
    <name type="scientific">Aeropyrum camini SY1 = JCM 12091</name>
    <dbReference type="NCBI Taxonomy" id="1198449"/>
    <lineage>
        <taxon>Archaea</taxon>
        <taxon>Thermoproteota</taxon>
        <taxon>Thermoprotei</taxon>
        <taxon>Desulfurococcales</taxon>
        <taxon>Desulfurococcaceae</taxon>
        <taxon>Aeropyrum</taxon>
    </lineage>
</organism>
<dbReference type="PANTHER" id="PTHR21089">
    <property type="entry name" value="SHIKIMATE DEHYDROGENASE"/>
    <property type="match status" value="1"/>
</dbReference>
<dbReference type="InterPro" id="IPR036291">
    <property type="entry name" value="NAD(P)-bd_dom_sf"/>
</dbReference>
<dbReference type="Proteomes" id="UP000016887">
    <property type="component" value="Chromosome"/>
</dbReference>
<keyword evidence="1" id="KW-0028">Amino-acid biosynthesis</keyword>
<dbReference type="KEGG" id="acj:ACAM_0434"/>
<feature type="binding site" evidence="1">
    <location>
        <position position="59"/>
    </location>
    <ligand>
        <name>shikimate</name>
        <dbReference type="ChEBI" id="CHEBI:36208"/>
    </ligand>
</feature>
<feature type="binding site" evidence="1">
    <location>
        <position position="84"/>
    </location>
    <ligand>
        <name>shikimate</name>
        <dbReference type="ChEBI" id="CHEBI:36208"/>
    </ligand>
</feature>
<evidence type="ECO:0000259" key="3">
    <source>
        <dbReference type="Pfam" id="PF08501"/>
    </source>
</evidence>
<evidence type="ECO:0000313" key="5">
    <source>
        <dbReference type="Proteomes" id="UP000016887"/>
    </source>
</evidence>
<proteinExistence type="inferred from homology"/>
<dbReference type="EMBL" id="AP012489">
    <property type="protein sequence ID" value="BAN89903.1"/>
    <property type="molecule type" value="Genomic_DNA"/>
</dbReference>
<dbReference type="GO" id="GO:0019632">
    <property type="term" value="P:shikimate metabolic process"/>
    <property type="evidence" value="ECO:0007669"/>
    <property type="project" value="TreeGrafter"/>
</dbReference>
<feature type="binding site" evidence="1">
    <location>
        <position position="242"/>
    </location>
    <ligand>
        <name>shikimate</name>
        <dbReference type="ChEBI" id="CHEBI:36208"/>
    </ligand>
</feature>
<dbReference type="STRING" id="1198449.ACAM_0434"/>
<comment type="subunit">
    <text evidence="1">Homodimer.</text>
</comment>
<feature type="binding site" evidence="1">
    <location>
        <position position="212"/>
    </location>
    <ligand>
        <name>NADP(+)</name>
        <dbReference type="ChEBI" id="CHEBI:58349"/>
    </ligand>
</feature>
<dbReference type="Gene3D" id="3.40.50.10860">
    <property type="entry name" value="Leucine Dehydrogenase, chain A, domain 1"/>
    <property type="match status" value="1"/>
</dbReference>
<dbReference type="GeneID" id="17110909"/>
<protein>
    <recommendedName>
        <fullName evidence="1">Shikimate dehydrogenase (NADP(+))</fullName>
        <shortName evidence="1">SDH</shortName>
        <ecNumber evidence="1">1.1.1.25</ecNumber>
    </recommendedName>
</protein>
<dbReference type="GO" id="GO:0005829">
    <property type="term" value="C:cytosol"/>
    <property type="evidence" value="ECO:0007669"/>
    <property type="project" value="TreeGrafter"/>
</dbReference>
<feature type="binding site" evidence="1">
    <location>
        <position position="214"/>
    </location>
    <ligand>
        <name>shikimate</name>
        <dbReference type="ChEBI" id="CHEBI:36208"/>
    </ligand>
</feature>
<evidence type="ECO:0000259" key="2">
    <source>
        <dbReference type="Pfam" id="PF01488"/>
    </source>
</evidence>
<dbReference type="Gene3D" id="3.40.50.720">
    <property type="entry name" value="NAD(P)-binding Rossmann-like Domain"/>
    <property type="match status" value="1"/>
</dbReference>
<dbReference type="AlphaFoldDB" id="U3TD53"/>
<keyword evidence="1" id="KW-0521">NADP</keyword>
<feature type="active site" description="Proton acceptor" evidence="1">
    <location>
        <position position="63"/>
    </location>
</feature>
<feature type="binding site" evidence="1">
    <location>
        <position position="235"/>
    </location>
    <ligand>
        <name>NADP(+)</name>
        <dbReference type="ChEBI" id="CHEBI:58349"/>
    </ligand>
</feature>
<reference evidence="4 5" key="1">
    <citation type="journal article" date="2013" name="Appl. Environ. Microbiol.">
        <title>Variation of the Virus-Related Elements within Syntenic Genomes of the Hyperthermophilic Archaeon Aeropyrum.</title>
        <authorList>
            <person name="Daifuku T."/>
            <person name="Yoshida T."/>
            <person name="Kitamura T."/>
            <person name="Kawaichi S."/>
            <person name="Inoue T."/>
            <person name="Nomura K."/>
            <person name="Yoshida Y."/>
            <person name="Kuno S."/>
            <person name="Sako Y."/>
        </authorList>
    </citation>
    <scope>NUCLEOTIDE SEQUENCE [LARGE SCALE GENOMIC DNA]</scope>
    <source>
        <strain evidence="4 5">SY1</strain>
    </source>
</reference>
<name>U3TD53_9CREN</name>
<comment type="function">
    <text evidence="1">Involved in the biosynthesis of the chorismate, which leads to the biosynthesis of aromatic amino acids. Catalyzes the reversible NADPH linked reduction of 3-dehydroshikimate (DHSA) to yield shikimate (SA).</text>
</comment>
<comment type="pathway">
    <text evidence="1">Metabolic intermediate biosynthesis; chorismate biosynthesis; chorismate from D-erythrose 4-phosphate and phosphoenolpyruvate: step 4/7.</text>
</comment>
<evidence type="ECO:0000256" key="1">
    <source>
        <dbReference type="HAMAP-Rule" id="MF_00222"/>
    </source>
</evidence>
<dbReference type="UniPathway" id="UPA00053">
    <property type="reaction ID" value="UER00087"/>
</dbReference>